<dbReference type="GO" id="GO:0090729">
    <property type="term" value="F:toxin activity"/>
    <property type="evidence" value="ECO:0007669"/>
    <property type="project" value="UniProtKB-KW"/>
</dbReference>
<organism evidence="6 7">
    <name type="scientific">Conoideocrella luteorostrata</name>
    <dbReference type="NCBI Taxonomy" id="1105319"/>
    <lineage>
        <taxon>Eukaryota</taxon>
        <taxon>Fungi</taxon>
        <taxon>Dikarya</taxon>
        <taxon>Ascomycota</taxon>
        <taxon>Pezizomycotina</taxon>
        <taxon>Sordariomycetes</taxon>
        <taxon>Hypocreomycetidae</taxon>
        <taxon>Hypocreales</taxon>
        <taxon>Clavicipitaceae</taxon>
        <taxon>Conoideocrella</taxon>
    </lineage>
</organism>
<evidence type="ECO:0000313" key="7">
    <source>
        <dbReference type="Proteomes" id="UP001251528"/>
    </source>
</evidence>
<evidence type="ECO:0000256" key="4">
    <source>
        <dbReference type="ARBA" id="ARBA00023157"/>
    </source>
</evidence>
<feature type="region of interest" description="Disordered" evidence="5">
    <location>
        <begin position="391"/>
        <end position="445"/>
    </location>
</feature>
<keyword evidence="1" id="KW-0800">Toxin</keyword>
<feature type="compositionally biased region" description="Low complexity" evidence="5">
    <location>
        <begin position="265"/>
        <end position="275"/>
    </location>
</feature>
<dbReference type="Proteomes" id="UP001251528">
    <property type="component" value="Unassembled WGS sequence"/>
</dbReference>
<feature type="region of interest" description="Disordered" evidence="5">
    <location>
        <begin position="173"/>
        <end position="207"/>
    </location>
</feature>
<dbReference type="EMBL" id="JASWJB010000098">
    <property type="protein sequence ID" value="KAK2598144.1"/>
    <property type="molecule type" value="Genomic_DNA"/>
</dbReference>
<keyword evidence="3" id="KW-0843">Virulence</keyword>
<reference evidence="6" key="1">
    <citation type="submission" date="2023-06" db="EMBL/GenBank/DDBJ databases">
        <title>Conoideocrella luteorostrata (Hypocreales: Clavicipitaceae), a potential biocontrol fungus for elongate hemlock scale in United States Christmas tree production areas.</title>
        <authorList>
            <person name="Barrett H."/>
            <person name="Lovett B."/>
            <person name="Macias A.M."/>
            <person name="Stajich J.E."/>
            <person name="Kasson M.T."/>
        </authorList>
    </citation>
    <scope>NUCLEOTIDE SEQUENCE</scope>
    <source>
        <strain evidence="6">ARSEF 14590</strain>
    </source>
</reference>
<protein>
    <recommendedName>
        <fullName evidence="8">Enterotoxin</fullName>
    </recommendedName>
</protein>
<comment type="caution">
    <text evidence="6">The sequence shown here is derived from an EMBL/GenBank/DDBJ whole genome shotgun (WGS) entry which is preliminary data.</text>
</comment>
<dbReference type="Pfam" id="PF01375">
    <property type="entry name" value="Enterotoxin_a"/>
    <property type="match status" value="2"/>
</dbReference>
<keyword evidence="2" id="KW-0732">Signal</keyword>
<evidence type="ECO:0000256" key="5">
    <source>
        <dbReference type="SAM" id="MobiDB-lite"/>
    </source>
</evidence>
<feature type="compositionally biased region" description="Low complexity" evidence="5">
    <location>
        <begin position="349"/>
        <end position="362"/>
    </location>
</feature>
<gene>
    <name evidence="6" type="ORF">QQS21_005695</name>
</gene>
<feature type="region of interest" description="Disordered" evidence="5">
    <location>
        <begin position="228"/>
        <end position="284"/>
    </location>
</feature>
<keyword evidence="4" id="KW-1015">Disulfide bond</keyword>
<dbReference type="Gene3D" id="3.90.210.10">
    <property type="entry name" value="Heat-Labile Enterotoxin, subunit A"/>
    <property type="match status" value="2"/>
</dbReference>
<evidence type="ECO:0000313" key="6">
    <source>
        <dbReference type="EMBL" id="KAK2598144.1"/>
    </source>
</evidence>
<evidence type="ECO:0000256" key="3">
    <source>
        <dbReference type="ARBA" id="ARBA00023026"/>
    </source>
</evidence>
<dbReference type="AlphaFoldDB" id="A0AAJ0CP74"/>
<feature type="compositionally biased region" description="Basic residues" evidence="5">
    <location>
        <begin position="391"/>
        <end position="400"/>
    </location>
</feature>
<evidence type="ECO:0008006" key="8">
    <source>
        <dbReference type="Google" id="ProtNLM"/>
    </source>
</evidence>
<keyword evidence="7" id="KW-1185">Reference proteome</keyword>
<sequence>MDDSKAAGNLCVSLTFMAFIAGKKGQYVYRGDGRSPRQIRESGGFQPQGDHWEEDEQAFNIDRHYHAGPRICHEEGFRTAYVSMAEERETAEVYGTWLYEIRATPNILSDNLAKSEVVALGGAHWTQIRRWTRIRDTDDNRVDESAWVTNPEYGTKKFENPEHARFYRVSTEFPEGLRDGIPPDLSSDSEPGSDSEDSDQENNRRPRRRLYAAVDRWMDQTAGVFETYGGFPPEFKQNTTPRDDVPGSPKPSTSSAGHDVPGPSRPSTSSPANSDSDSEEESDVVRSLFHFLHQSAETQNQIFPNNPQIVSAARNQLDEGACPAWTSRHGSKDPNGSKRPNGSEDPDSSEGPSSSKRPNNSKNSKRFGLAIRDNGKGNIDGCCKVYKRLMKALPKSRRKSNSNDKNKGNSKSKDNDKDKDNSKAGSNDNKDGKSNAKGQQKAPKPASVVFVGDYLWPEEVKKQGGFLPRVTTPPGGEYEIEGSNNGKEGEKVEIGWQTYLVPAFMTFGSAAHHAAESASKNTAGCSGVVYAIHATPNIVNLGNSAAAVAGIRWSQVLGWMQVPENYSPPEDNQEEHYDHEFDKYQTTVNVPQDIRNVNDLEEFMKENGKAVHWTSELPLLEGKAISGEASKLAKSNKKVAAPHESSVWESIKTYATSHPVALALLPAVLALNFIPGVGEAADAAELAALGTESVEAIELEEAGASTLSGVGKGLTEILKGVAKLKVD</sequence>
<feature type="compositionally biased region" description="Basic and acidic residues" evidence="5">
    <location>
        <begin position="401"/>
        <end position="434"/>
    </location>
</feature>
<feature type="compositionally biased region" description="Acidic residues" evidence="5">
    <location>
        <begin position="191"/>
        <end position="200"/>
    </location>
</feature>
<feature type="region of interest" description="Disordered" evidence="5">
    <location>
        <begin position="322"/>
        <end position="373"/>
    </location>
</feature>
<evidence type="ECO:0000256" key="1">
    <source>
        <dbReference type="ARBA" id="ARBA00022656"/>
    </source>
</evidence>
<proteinExistence type="predicted"/>
<name>A0AAJ0CP74_9HYPO</name>
<accession>A0AAJ0CP74</accession>
<dbReference type="SUPFAM" id="SSF56399">
    <property type="entry name" value="ADP-ribosylation"/>
    <property type="match status" value="2"/>
</dbReference>
<dbReference type="InterPro" id="IPR001144">
    <property type="entry name" value="Enterotoxin_A"/>
</dbReference>
<evidence type="ECO:0000256" key="2">
    <source>
        <dbReference type="ARBA" id="ARBA00022729"/>
    </source>
</evidence>
<feature type="region of interest" description="Disordered" evidence="5">
    <location>
        <begin position="465"/>
        <end position="486"/>
    </location>
</feature>